<evidence type="ECO:0000313" key="5">
    <source>
        <dbReference type="Proteomes" id="UP000236752"/>
    </source>
</evidence>
<keyword evidence="2" id="KW-1133">Transmembrane helix</keyword>
<feature type="transmembrane region" description="Helical" evidence="2">
    <location>
        <begin position="42"/>
        <end position="66"/>
    </location>
</feature>
<reference evidence="4 5" key="1">
    <citation type="submission" date="2016-10" db="EMBL/GenBank/DDBJ databases">
        <authorList>
            <person name="de Groot N.N."/>
        </authorList>
    </citation>
    <scope>NUCLEOTIDE SEQUENCE [LARGE SCALE GENOMIC DNA]</scope>
    <source>
        <strain evidence="4 5">DSM 26915</strain>
    </source>
</reference>
<evidence type="ECO:0000313" key="4">
    <source>
        <dbReference type="EMBL" id="SEG22767.1"/>
    </source>
</evidence>
<dbReference type="GO" id="GO:0003677">
    <property type="term" value="F:DNA binding"/>
    <property type="evidence" value="ECO:0007669"/>
    <property type="project" value="UniProtKB-KW"/>
</dbReference>
<keyword evidence="4" id="KW-0238">DNA-binding</keyword>
<keyword evidence="2" id="KW-0812">Transmembrane</keyword>
<proteinExistence type="predicted"/>
<keyword evidence="2" id="KW-0472">Membrane</keyword>
<feature type="transmembrane region" description="Helical" evidence="2">
    <location>
        <begin position="78"/>
        <end position="97"/>
    </location>
</feature>
<evidence type="ECO:0000256" key="2">
    <source>
        <dbReference type="SAM" id="Phobius"/>
    </source>
</evidence>
<feature type="domain" description="HTH LytTR-type" evidence="3">
    <location>
        <begin position="183"/>
        <end position="272"/>
    </location>
</feature>
<feature type="transmembrane region" description="Helical" evidence="2">
    <location>
        <begin position="14"/>
        <end position="36"/>
    </location>
</feature>
<accession>A0A1H5YGN3</accession>
<dbReference type="OrthoDB" id="7028951at2"/>
<keyword evidence="5" id="KW-1185">Reference proteome</keyword>
<dbReference type="InterPro" id="IPR007492">
    <property type="entry name" value="LytTR_DNA-bd_dom"/>
</dbReference>
<dbReference type="SMART" id="SM00850">
    <property type="entry name" value="LytTR"/>
    <property type="match status" value="1"/>
</dbReference>
<organism evidence="4 5">
    <name type="scientific">Thalassococcus halodurans</name>
    <dbReference type="NCBI Taxonomy" id="373675"/>
    <lineage>
        <taxon>Bacteria</taxon>
        <taxon>Pseudomonadati</taxon>
        <taxon>Pseudomonadota</taxon>
        <taxon>Alphaproteobacteria</taxon>
        <taxon>Rhodobacterales</taxon>
        <taxon>Roseobacteraceae</taxon>
        <taxon>Thalassococcus</taxon>
    </lineage>
</organism>
<dbReference type="PROSITE" id="PS50930">
    <property type="entry name" value="HTH_LYTTR"/>
    <property type="match status" value="1"/>
</dbReference>
<name>A0A1H5YGN3_9RHOB</name>
<dbReference type="EMBL" id="FNUZ01000003">
    <property type="protein sequence ID" value="SEG22767.1"/>
    <property type="molecule type" value="Genomic_DNA"/>
</dbReference>
<evidence type="ECO:0000259" key="3">
    <source>
        <dbReference type="PROSITE" id="PS50930"/>
    </source>
</evidence>
<feature type="transmembrane region" description="Helical" evidence="2">
    <location>
        <begin position="117"/>
        <end position="136"/>
    </location>
</feature>
<gene>
    <name evidence="4" type="ORF">SAMN04488045_2067</name>
</gene>
<dbReference type="Gene3D" id="2.40.50.1020">
    <property type="entry name" value="LytTr DNA-binding domain"/>
    <property type="match status" value="1"/>
</dbReference>
<evidence type="ECO:0000256" key="1">
    <source>
        <dbReference type="SAM" id="MobiDB-lite"/>
    </source>
</evidence>
<dbReference type="RefSeq" id="WP_103910412.1">
    <property type="nucleotide sequence ID" value="NZ_FNUZ01000003.1"/>
</dbReference>
<protein>
    <submittedName>
        <fullName evidence="4">LytTr DNA-binding domain-containing protein</fullName>
    </submittedName>
</protein>
<sequence>MREIDTSVNLPRKFVFYLTLVAIVTVIGPFGTYHALSLWDRFAFWLVDFSAVAVFAHIGVYTAFSVNLFNKLSGTTRLCIGGVLGAIPSTAAVMFIYKVFAPEAAATLIYPKVYLEIAVISAPMLLTEFVVIPAVVQKTKGAEEEVAEPVDETPPMEPAAPLAKQPELPSALKDRLPPEMHSARICSISMQDHYAHITTDRGNAMLLMRMGDLVDLLNGVDGIQIHRSHWVATAEIEKIEKNGRKHHVHLRDGRVLPVSSNRLDQARAQIERAQETV</sequence>
<dbReference type="AlphaFoldDB" id="A0A1H5YGN3"/>
<dbReference type="Proteomes" id="UP000236752">
    <property type="component" value="Unassembled WGS sequence"/>
</dbReference>
<feature type="region of interest" description="Disordered" evidence="1">
    <location>
        <begin position="143"/>
        <end position="164"/>
    </location>
</feature>
<dbReference type="Pfam" id="PF04397">
    <property type="entry name" value="LytTR"/>
    <property type="match status" value="1"/>
</dbReference>